<dbReference type="Proteomes" id="UP001162164">
    <property type="component" value="Unassembled WGS sequence"/>
</dbReference>
<feature type="compositionally biased region" description="Low complexity" evidence="1">
    <location>
        <begin position="199"/>
        <end position="216"/>
    </location>
</feature>
<keyword evidence="3" id="KW-1185">Reference proteome</keyword>
<feature type="compositionally biased region" description="Low complexity" evidence="1">
    <location>
        <begin position="77"/>
        <end position="90"/>
    </location>
</feature>
<evidence type="ECO:0000313" key="3">
    <source>
        <dbReference type="Proteomes" id="UP001162164"/>
    </source>
</evidence>
<feature type="compositionally biased region" description="Basic and acidic residues" evidence="1">
    <location>
        <begin position="152"/>
        <end position="162"/>
    </location>
</feature>
<gene>
    <name evidence="2" type="ORF">NQ317_001710</name>
</gene>
<dbReference type="EMBL" id="JAPWTJ010001311">
    <property type="protein sequence ID" value="KAJ8972689.1"/>
    <property type="molecule type" value="Genomic_DNA"/>
</dbReference>
<reference evidence="2" key="1">
    <citation type="journal article" date="2023" name="Insect Mol. Biol.">
        <title>Genome sequencing provides insights into the evolution of gene families encoding plant cell wall-degrading enzymes in longhorned beetles.</title>
        <authorList>
            <person name="Shin N.R."/>
            <person name="Okamura Y."/>
            <person name="Kirsch R."/>
            <person name="Pauchet Y."/>
        </authorList>
    </citation>
    <scope>NUCLEOTIDE SEQUENCE</scope>
    <source>
        <strain evidence="2">MMC_N1</strain>
    </source>
</reference>
<comment type="caution">
    <text evidence="2">The sequence shown here is derived from an EMBL/GenBank/DDBJ whole genome shotgun (WGS) entry which is preliminary data.</text>
</comment>
<protein>
    <submittedName>
        <fullName evidence="2">Uncharacterized protein</fullName>
    </submittedName>
</protein>
<name>A0ABQ9J3Y3_9CUCU</name>
<accession>A0ABQ9J3Y3</accession>
<feature type="region of interest" description="Disordered" evidence="1">
    <location>
        <begin position="38"/>
        <end position="108"/>
    </location>
</feature>
<feature type="region of interest" description="Disordered" evidence="1">
    <location>
        <begin position="142"/>
        <end position="265"/>
    </location>
</feature>
<feature type="compositionally biased region" description="Basic and acidic residues" evidence="1">
    <location>
        <begin position="217"/>
        <end position="250"/>
    </location>
</feature>
<sequence length="265" mass="29254">MMMQASQGMFLNESMMASNFQSFPPSDGVLTNMELTNILSDTTDRSVTKRQKRKSNDDSWKSGKRKVGTEDSELMESSSCDSTSRSTPLSQETEMHTPNSILGFPTDLELSTLDPTEILGVTDKSNTEFDNLDDLGDLEEVEVKESKRKNRDKSPNDVDLEKSLVTPHVSITPIPSSPQGGYGVTAQDKRPGIEIIPVPQSLSSTLTITPISSSQLKSEDKLKEKRSSKSGKDEKSKLEKKKKEETRRESYGTARKGASKAGRPE</sequence>
<evidence type="ECO:0000256" key="1">
    <source>
        <dbReference type="SAM" id="MobiDB-lite"/>
    </source>
</evidence>
<proteinExistence type="predicted"/>
<evidence type="ECO:0000313" key="2">
    <source>
        <dbReference type="EMBL" id="KAJ8972689.1"/>
    </source>
</evidence>
<organism evidence="2 3">
    <name type="scientific">Molorchus minor</name>
    <dbReference type="NCBI Taxonomy" id="1323400"/>
    <lineage>
        <taxon>Eukaryota</taxon>
        <taxon>Metazoa</taxon>
        <taxon>Ecdysozoa</taxon>
        <taxon>Arthropoda</taxon>
        <taxon>Hexapoda</taxon>
        <taxon>Insecta</taxon>
        <taxon>Pterygota</taxon>
        <taxon>Neoptera</taxon>
        <taxon>Endopterygota</taxon>
        <taxon>Coleoptera</taxon>
        <taxon>Polyphaga</taxon>
        <taxon>Cucujiformia</taxon>
        <taxon>Chrysomeloidea</taxon>
        <taxon>Cerambycidae</taxon>
        <taxon>Lamiinae</taxon>
        <taxon>Monochamini</taxon>
        <taxon>Molorchus</taxon>
    </lineage>
</organism>